<dbReference type="Pfam" id="PF00392">
    <property type="entry name" value="GntR"/>
    <property type="match status" value="1"/>
</dbReference>
<dbReference type="EMBL" id="BNBD01000006">
    <property type="protein sequence ID" value="GHF49857.1"/>
    <property type="molecule type" value="Genomic_DNA"/>
</dbReference>
<dbReference type="PROSITE" id="PS50949">
    <property type="entry name" value="HTH_GNTR"/>
    <property type="match status" value="1"/>
</dbReference>
<keyword evidence="8" id="KW-1185">Reference proteome</keyword>
<dbReference type="CDD" id="cd07377">
    <property type="entry name" value="WHTH_GntR"/>
    <property type="match status" value="1"/>
</dbReference>
<evidence type="ECO:0000313" key="8">
    <source>
        <dbReference type="Proteomes" id="UP000638313"/>
    </source>
</evidence>
<organism evidence="7 8">
    <name type="scientific">Streptomyces mashuensis</name>
    <dbReference type="NCBI Taxonomy" id="33904"/>
    <lineage>
        <taxon>Bacteria</taxon>
        <taxon>Bacillati</taxon>
        <taxon>Actinomycetota</taxon>
        <taxon>Actinomycetes</taxon>
        <taxon>Kitasatosporales</taxon>
        <taxon>Streptomycetaceae</taxon>
        <taxon>Streptomyces</taxon>
    </lineage>
</organism>
<dbReference type="SUPFAM" id="SSF46785">
    <property type="entry name" value="Winged helix' DNA-binding domain"/>
    <property type="match status" value="1"/>
</dbReference>
<feature type="domain" description="HTH gntR-type" evidence="5">
    <location>
        <begin position="1"/>
        <end position="68"/>
    </location>
</feature>
<evidence type="ECO:0000259" key="5">
    <source>
        <dbReference type="PROSITE" id="PS50949"/>
    </source>
</evidence>
<gene>
    <name evidence="7" type="ORF">GCM10010218_34130</name>
</gene>
<evidence type="ECO:0000256" key="3">
    <source>
        <dbReference type="ARBA" id="ARBA00023163"/>
    </source>
</evidence>
<proteinExistence type="predicted"/>
<protein>
    <recommendedName>
        <fullName evidence="9">GntR family transcriptional regulator</fullName>
    </recommendedName>
</protein>
<keyword evidence="3" id="KW-0804">Transcription</keyword>
<evidence type="ECO:0000313" key="7">
    <source>
        <dbReference type="EMBL" id="GHF49857.1"/>
    </source>
</evidence>
<evidence type="ECO:0000256" key="2">
    <source>
        <dbReference type="ARBA" id="ARBA00023125"/>
    </source>
</evidence>
<dbReference type="InterPro" id="IPR050679">
    <property type="entry name" value="Bact_HTH_transcr_reg"/>
</dbReference>
<feature type="domain" description="HTH tetR-type" evidence="6">
    <location>
        <begin position="82"/>
        <end position="142"/>
    </location>
</feature>
<dbReference type="Proteomes" id="UP000638313">
    <property type="component" value="Unassembled WGS sequence"/>
</dbReference>
<reference evidence="7" key="1">
    <citation type="journal article" date="2014" name="Int. J. Syst. Evol. Microbiol.">
        <title>Complete genome sequence of Corynebacterium casei LMG S-19264T (=DSM 44701T), isolated from a smear-ripened cheese.</title>
        <authorList>
            <consortium name="US DOE Joint Genome Institute (JGI-PGF)"/>
            <person name="Walter F."/>
            <person name="Albersmeier A."/>
            <person name="Kalinowski J."/>
            <person name="Ruckert C."/>
        </authorList>
    </citation>
    <scope>NUCLEOTIDE SEQUENCE</scope>
    <source>
        <strain evidence="7">JCM 4059</strain>
    </source>
</reference>
<dbReference type="Gene3D" id="1.10.10.10">
    <property type="entry name" value="Winged helix-like DNA-binding domain superfamily/Winged helix DNA-binding domain"/>
    <property type="match status" value="1"/>
</dbReference>
<dbReference type="SUPFAM" id="SSF46689">
    <property type="entry name" value="Homeodomain-like"/>
    <property type="match status" value="1"/>
</dbReference>
<feature type="DNA-binding region" description="H-T-H motif" evidence="4">
    <location>
        <begin position="105"/>
        <end position="124"/>
    </location>
</feature>
<dbReference type="InterPro" id="IPR036388">
    <property type="entry name" value="WH-like_DNA-bd_sf"/>
</dbReference>
<evidence type="ECO:0000256" key="1">
    <source>
        <dbReference type="ARBA" id="ARBA00023015"/>
    </source>
</evidence>
<dbReference type="InterPro" id="IPR036390">
    <property type="entry name" value="WH_DNA-bd_sf"/>
</dbReference>
<dbReference type="InterPro" id="IPR000524">
    <property type="entry name" value="Tscrpt_reg_HTH_GntR"/>
</dbReference>
<keyword evidence="1" id="KW-0805">Transcription regulation</keyword>
<keyword evidence="2 4" id="KW-0238">DNA-binding</keyword>
<reference evidence="7" key="2">
    <citation type="submission" date="2020-09" db="EMBL/GenBank/DDBJ databases">
        <authorList>
            <person name="Sun Q."/>
            <person name="Ohkuma M."/>
        </authorList>
    </citation>
    <scope>NUCLEOTIDE SEQUENCE</scope>
    <source>
        <strain evidence="7">JCM 4059</strain>
    </source>
</reference>
<dbReference type="GO" id="GO:0045892">
    <property type="term" value="P:negative regulation of DNA-templated transcription"/>
    <property type="evidence" value="ECO:0007669"/>
    <property type="project" value="TreeGrafter"/>
</dbReference>
<dbReference type="SMART" id="SM00345">
    <property type="entry name" value="HTH_GNTR"/>
    <property type="match status" value="1"/>
</dbReference>
<dbReference type="PANTHER" id="PTHR44846:SF17">
    <property type="entry name" value="GNTR-FAMILY TRANSCRIPTIONAL REGULATOR"/>
    <property type="match status" value="1"/>
</dbReference>
<dbReference type="AlphaFoldDB" id="A0A919EDP5"/>
<name>A0A919EDP5_9ACTN</name>
<evidence type="ECO:0000256" key="4">
    <source>
        <dbReference type="PROSITE-ProRule" id="PRU00335"/>
    </source>
</evidence>
<dbReference type="InterPro" id="IPR001647">
    <property type="entry name" value="HTH_TetR"/>
</dbReference>
<sequence>MDYLRIAAELRARIASGELGPGEKVPSTRRITQEWGVAMATAGRALAVLREEGLVRTVPGVGTLVATDGAPRRGRRPRARVALTREQVVRTAIAIADARGSAALSMRSLAAALGVPTMMLYRHVPGKAGLLVLMAETVRAEAPDRAACPGAVARRQWELYRRHPWLVATPPPSDDTPLTASVTALLRGLALRLGEGAEPAGLEGALEFGLERLVGCGAHGHGGDGGAAG</sequence>
<dbReference type="PROSITE" id="PS50977">
    <property type="entry name" value="HTH_TETR_2"/>
    <property type="match status" value="1"/>
</dbReference>
<dbReference type="GO" id="GO:0003677">
    <property type="term" value="F:DNA binding"/>
    <property type="evidence" value="ECO:0007669"/>
    <property type="project" value="UniProtKB-UniRule"/>
</dbReference>
<dbReference type="InterPro" id="IPR009057">
    <property type="entry name" value="Homeodomain-like_sf"/>
</dbReference>
<accession>A0A919EDP5</accession>
<evidence type="ECO:0008006" key="9">
    <source>
        <dbReference type="Google" id="ProtNLM"/>
    </source>
</evidence>
<evidence type="ECO:0000259" key="6">
    <source>
        <dbReference type="PROSITE" id="PS50977"/>
    </source>
</evidence>
<dbReference type="GO" id="GO:0003700">
    <property type="term" value="F:DNA-binding transcription factor activity"/>
    <property type="evidence" value="ECO:0007669"/>
    <property type="project" value="InterPro"/>
</dbReference>
<comment type="caution">
    <text evidence="7">The sequence shown here is derived from an EMBL/GenBank/DDBJ whole genome shotgun (WGS) entry which is preliminary data.</text>
</comment>
<dbReference type="Gene3D" id="1.10.357.10">
    <property type="entry name" value="Tetracycline Repressor, domain 2"/>
    <property type="match status" value="1"/>
</dbReference>
<dbReference type="PANTHER" id="PTHR44846">
    <property type="entry name" value="MANNOSYL-D-GLYCERATE TRANSPORT/METABOLISM SYSTEM REPRESSOR MNGR-RELATED"/>
    <property type="match status" value="1"/>
</dbReference>